<dbReference type="PANTHER" id="PTHR47966">
    <property type="entry name" value="BETA-SITE APP-CLEAVING ENZYME, ISOFORM A-RELATED"/>
    <property type="match status" value="1"/>
</dbReference>
<dbReference type="SUPFAM" id="SSF50630">
    <property type="entry name" value="Acid proteases"/>
    <property type="match status" value="1"/>
</dbReference>
<feature type="compositionally biased region" description="Polar residues" evidence="7">
    <location>
        <begin position="444"/>
        <end position="467"/>
    </location>
</feature>
<evidence type="ECO:0000256" key="4">
    <source>
        <dbReference type="ARBA" id="ARBA00022801"/>
    </source>
</evidence>
<organism evidence="10">
    <name type="scientific">Philasterides dicentrarchi</name>
    <dbReference type="NCBI Taxonomy" id="282688"/>
    <lineage>
        <taxon>Eukaryota</taxon>
        <taxon>Sar</taxon>
        <taxon>Alveolata</taxon>
        <taxon>Ciliophora</taxon>
        <taxon>Intramacronucleata</taxon>
        <taxon>Oligohymenophorea</taxon>
        <taxon>Scuticociliatia</taxon>
        <taxon>Philasterida</taxon>
        <taxon>Philasteridae</taxon>
        <taxon>Philasterides</taxon>
    </lineage>
</organism>
<dbReference type="PANTHER" id="PTHR47966:SF51">
    <property type="entry name" value="BETA-SITE APP-CLEAVING ENZYME, ISOFORM A-RELATED"/>
    <property type="match status" value="1"/>
</dbReference>
<evidence type="ECO:0000313" key="10">
    <source>
        <dbReference type="EMBL" id="QBH22548.1"/>
    </source>
</evidence>
<keyword evidence="3 6" id="KW-0064">Aspartyl protease</keyword>
<dbReference type="PROSITE" id="PS00141">
    <property type="entry name" value="ASP_PROTEASE"/>
    <property type="match status" value="2"/>
</dbReference>
<dbReference type="CDD" id="cd05471">
    <property type="entry name" value="pepsin_like"/>
    <property type="match status" value="1"/>
</dbReference>
<dbReference type="GO" id="GO:0006508">
    <property type="term" value="P:proteolysis"/>
    <property type="evidence" value="ECO:0007669"/>
    <property type="project" value="UniProtKB-KW"/>
</dbReference>
<keyword evidence="8" id="KW-1133">Transmembrane helix</keyword>
<evidence type="ECO:0000256" key="2">
    <source>
        <dbReference type="ARBA" id="ARBA00022670"/>
    </source>
</evidence>
<accession>A0A481SC88</accession>
<dbReference type="PRINTS" id="PR00792">
    <property type="entry name" value="PEPSIN"/>
</dbReference>
<dbReference type="InterPro" id="IPR033121">
    <property type="entry name" value="PEPTIDASE_A1"/>
</dbReference>
<feature type="domain" description="Peptidase A1" evidence="9">
    <location>
        <begin position="52"/>
        <end position="385"/>
    </location>
</feature>
<sequence>MRRIMQEKQDNTQETVKENDDQLPQDAETQLQPFHVQESQSLQLKNILNRHYDAIVYIGDSKKEFNLIVDTGSTMLWIADQQCSNCGDMGITNKYNCQKSNSCKLQEGEEYKEGLMIEYGHGQVAGKLANELVFLENSKESKGVNIPILLVQQIQDLQQLSSDGILGLGREKNAEIDNSFLKVLKDQQLIDKKVFSLYLSGQQCSKNSILAFGGYDPSNVNGQMDYLDIASEDFWGIKIDQIQFKQNNKSKEINLQSKLGIIDSGTTKITFPTIDINQIIRYLKSQNIECVVEETNGIQDLICSSSIKKSGMILVIKSGNVNFKLEFENLINQCYLGIKQLKGSVCRMDIQVVDLDQENFIILGEVFMQKYVIVFDEENKKIGFGIANHNSDDQRIDPFKSLYVVFFQTGLICIIMVLIVILSNLYHRHINKVDNKISNINNESQASSATNQTGPQGVTIDISNNGIESFDEGDASHASHHHEEVAQDGVEQVGGRLKQTERESTREQ</sequence>
<dbReference type="InterPro" id="IPR034164">
    <property type="entry name" value="Pepsin-like_dom"/>
</dbReference>
<dbReference type="GO" id="GO:0004190">
    <property type="term" value="F:aspartic-type endopeptidase activity"/>
    <property type="evidence" value="ECO:0007669"/>
    <property type="project" value="UniProtKB-KW"/>
</dbReference>
<keyword evidence="8" id="KW-0812">Transmembrane</keyword>
<keyword evidence="8" id="KW-0472">Membrane</keyword>
<dbReference type="Gene3D" id="2.40.70.10">
    <property type="entry name" value="Acid Proteases"/>
    <property type="match status" value="2"/>
</dbReference>
<comment type="similarity">
    <text evidence="1 6">Belongs to the peptidase A1 family.</text>
</comment>
<evidence type="ECO:0000256" key="8">
    <source>
        <dbReference type="SAM" id="Phobius"/>
    </source>
</evidence>
<reference evidence="10" key="1">
    <citation type="submission" date="2018-06" db="EMBL/GenBank/DDBJ databases">
        <title>Proteases/peptidases in Philasterides dicentrarchi.</title>
        <authorList>
            <person name="Folgueira I."/>
            <person name="deFelipe A."/>
            <person name="Lamas J."/>
            <person name="Leiro J."/>
        </authorList>
    </citation>
    <scope>NUCLEOTIDE SEQUENCE</scope>
</reference>
<dbReference type="InterPro" id="IPR001969">
    <property type="entry name" value="Aspartic_peptidase_AS"/>
</dbReference>
<evidence type="ECO:0000256" key="7">
    <source>
        <dbReference type="SAM" id="MobiDB-lite"/>
    </source>
</evidence>
<keyword evidence="2 6" id="KW-0645">Protease</keyword>
<proteinExistence type="evidence at transcript level"/>
<keyword evidence="4 6" id="KW-0378">Hydrolase</keyword>
<name>A0A481SC88_9CILI</name>
<feature type="active site" evidence="5">
    <location>
        <position position="263"/>
    </location>
</feature>
<feature type="compositionally biased region" description="Basic and acidic residues" evidence="7">
    <location>
        <begin position="498"/>
        <end position="508"/>
    </location>
</feature>
<dbReference type="InterPro" id="IPR021109">
    <property type="entry name" value="Peptidase_aspartic_dom_sf"/>
</dbReference>
<evidence type="ECO:0000259" key="9">
    <source>
        <dbReference type="PROSITE" id="PS51767"/>
    </source>
</evidence>
<feature type="transmembrane region" description="Helical" evidence="8">
    <location>
        <begin position="402"/>
        <end position="426"/>
    </location>
</feature>
<dbReference type="PROSITE" id="PS51767">
    <property type="entry name" value="PEPTIDASE_A1"/>
    <property type="match status" value="1"/>
</dbReference>
<evidence type="ECO:0000256" key="3">
    <source>
        <dbReference type="ARBA" id="ARBA00022750"/>
    </source>
</evidence>
<evidence type="ECO:0000256" key="6">
    <source>
        <dbReference type="RuleBase" id="RU000454"/>
    </source>
</evidence>
<protein>
    <submittedName>
        <fullName evidence="10">Cathepsin 13</fullName>
    </submittedName>
</protein>
<evidence type="ECO:0000256" key="1">
    <source>
        <dbReference type="ARBA" id="ARBA00007447"/>
    </source>
</evidence>
<feature type="compositionally biased region" description="Basic and acidic residues" evidence="7">
    <location>
        <begin position="474"/>
        <end position="485"/>
    </location>
</feature>
<feature type="compositionally biased region" description="Basic and acidic residues" evidence="7">
    <location>
        <begin position="1"/>
        <end position="20"/>
    </location>
</feature>
<feature type="region of interest" description="Disordered" evidence="7">
    <location>
        <begin position="444"/>
        <end position="508"/>
    </location>
</feature>
<dbReference type="Pfam" id="PF00026">
    <property type="entry name" value="Asp"/>
    <property type="match status" value="1"/>
</dbReference>
<evidence type="ECO:0000256" key="5">
    <source>
        <dbReference type="PIRSR" id="PIRSR601461-1"/>
    </source>
</evidence>
<dbReference type="AlphaFoldDB" id="A0A481SC88"/>
<feature type="active site" evidence="5">
    <location>
        <position position="70"/>
    </location>
</feature>
<feature type="region of interest" description="Disordered" evidence="7">
    <location>
        <begin position="1"/>
        <end position="24"/>
    </location>
</feature>
<dbReference type="EMBL" id="MH444701">
    <property type="protein sequence ID" value="QBH22548.1"/>
    <property type="molecule type" value="mRNA"/>
</dbReference>
<dbReference type="InterPro" id="IPR001461">
    <property type="entry name" value="Aspartic_peptidase_A1"/>
</dbReference>